<dbReference type="GO" id="GO:0008233">
    <property type="term" value="F:peptidase activity"/>
    <property type="evidence" value="ECO:0007669"/>
    <property type="project" value="UniProtKB-KW"/>
</dbReference>
<evidence type="ECO:0000256" key="2">
    <source>
        <dbReference type="ARBA" id="ARBA00022723"/>
    </source>
</evidence>
<dbReference type="InterPro" id="IPR051458">
    <property type="entry name" value="Cyt/Met_Dipeptidase"/>
</dbReference>
<dbReference type="NCBIfam" id="NF006053">
    <property type="entry name" value="PRK08201.1"/>
    <property type="match status" value="1"/>
</dbReference>
<dbReference type="InterPro" id="IPR002933">
    <property type="entry name" value="Peptidase_M20"/>
</dbReference>
<sequence>MQSIKTYIQDNKDRFLNELIDLLKIPSISADSAYKGDVLKTADAIKISLEKAGCDHVEICETEGYPIVYGEKIIDKNLPTVLVYGHYDVQPPDPLDLWNSPPFEPVIQKTDLHPEGAIFARGACDDKGQMYMHVKALEYMTSNNELPCNVKFMIEGEEEVGSVNLAKFVSANREKLTNDVILISDTGMIAKDVPSITTGLRGLSYVEVEITGPNRDLHSGLYGGAVANPINILTKMIASLHDENNHITIPGFYDKVENLSDTERAEMAKAPFSLEAYKKSLDINAVYGEEGYTTNERNSIRPTLDVNGIWGGYTGEGAKTVIASKAYAKISMRLVPNQDWEEITDLFKTHFESIAPEAVTVKVTPHHGGQGYVTPIDSVGYRAASKAYEETFGKTPIPQRSGGSIPIVSLFEKELKSKTILMGFGLDSDAIHSPNEHFGVWNYLKGIETIPWFYKYFTESFK</sequence>
<dbReference type="Gene3D" id="3.40.630.10">
    <property type="entry name" value="Zn peptidases"/>
    <property type="match status" value="1"/>
</dbReference>
<dbReference type="SUPFAM" id="SSF53187">
    <property type="entry name" value="Zn-dependent exopeptidases"/>
    <property type="match status" value="1"/>
</dbReference>
<dbReference type="GO" id="GO:0046872">
    <property type="term" value="F:metal ion binding"/>
    <property type="evidence" value="ECO:0007669"/>
    <property type="project" value="UniProtKB-KW"/>
</dbReference>
<keyword evidence="3" id="KW-0378">Hydrolase</keyword>
<dbReference type="InterPro" id="IPR011650">
    <property type="entry name" value="Peptidase_M20_dimer"/>
</dbReference>
<dbReference type="SUPFAM" id="SSF55031">
    <property type="entry name" value="Bacterial exopeptidase dimerisation domain"/>
    <property type="match status" value="1"/>
</dbReference>
<dbReference type="PANTHER" id="PTHR43270:SF12">
    <property type="entry name" value="SUCCINYL-DIAMINOPIMELATE DESUCCINYLASE"/>
    <property type="match status" value="1"/>
</dbReference>
<dbReference type="Pfam" id="PF01546">
    <property type="entry name" value="Peptidase_M20"/>
    <property type="match status" value="1"/>
</dbReference>
<dbReference type="NCBIfam" id="NF006579">
    <property type="entry name" value="PRK09104.1"/>
    <property type="match status" value="1"/>
</dbReference>
<dbReference type="NCBIfam" id="NF005914">
    <property type="entry name" value="PRK07907.1"/>
    <property type="match status" value="1"/>
</dbReference>
<keyword evidence="1" id="KW-0645">Protease</keyword>
<keyword evidence="2" id="KW-0479">Metal-binding</keyword>
<dbReference type="Gene3D" id="3.30.70.360">
    <property type="match status" value="1"/>
</dbReference>
<dbReference type="CDD" id="cd05680">
    <property type="entry name" value="M20_dipept_like"/>
    <property type="match status" value="1"/>
</dbReference>
<evidence type="ECO:0000256" key="1">
    <source>
        <dbReference type="ARBA" id="ARBA00022670"/>
    </source>
</evidence>
<dbReference type="Proteomes" id="UP000478208">
    <property type="component" value="Unassembled WGS sequence"/>
</dbReference>
<name>A0A6L6UD91_9FLAO</name>
<dbReference type="GO" id="GO:0006508">
    <property type="term" value="P:proteolysis"/>
    <property type="evidence" value="ECO:0007669"/>
    <property type="project" value="UniProtKB-KW"/>
</dbReference>
<accession>A0A6L6UD91</accession>
<evidence type="ECO:0000259" key="4">
    <source>
        <dbReference type="Pfam" id="PF07687"/>
    </source>
</evidence>
<keyword evidence="6" id="KW-1185">Reference proteome</keyword>
<proteinExistence type="predicted"/>
<evidence type="ECO:0000313" key="6">
    <source>
        <dbReference type="Proteomes" id="UP000478208"/>
    </source>
</evidence>
<dbReference type="RefSeq" id="WP_157363618.1">
    <property type="nucleotide sequence ID" value="NZ_WOWS01000003.1"/>
</dbReference>
<feature type="domain" description="Peptidase M20 dimerisation" evidence="4">
    <location>
        <begin position="199"/>
        <end position="357"/>
    </location>
</feature>
<dbReference type="EMBL" id="WOWS01000003">
    <property type="protein sequence ID" value="MUU78734.1"/>
    <property type="molecule type" value="Genomic_DNA"/>
</dbReference>
<dbReference type="FunFam" id="3.30.70.360:FF:000016">
    <property type="entry name" value="Peptidase family M20/M25/M40"/>
    <property type="match status" value="1"/>
</dbReference>
<comment type="caution">
    <text evidence="5">The sequence shown here is derived from an EMBL/GenBank/DDBJ whole genome shotgun (WGS) entry which is preliminary data.</text>
</comment>
<dbReference type="Pfam" id="PF07687">
    <property type="entry name" value="M20_dimer"/>
    <property type="match status" value="1"/>
</dbReference>
<reference evidence="5 6" key="1">
    <citation type="submission" date="2019-12" db="EMBL/GenBank/DDBJ databases">
        <authorList>
            <person name="Li J."/>
        </authorList>
    </citation>
    <scope>NUCLEOTIDE SEQUENCE [LARGE SCALE GENOMIC DNA]</scope>
    <source>
        <strain evidence="5 6">HL2-2</strain>
    </source>
</reference>
<dbReference type="InterPro" id="IPR036264">
    <property type="entry name" value="Bact_exopeptidase_dim_dom"/>
</dbReference>
<dbReference type="PANTHER" id="PTHR43270">
    <property type="entry name" value="BETA-ALA-HIS DIPEPTIDASE"/>
    <property type="match status" value="1"/>
</dbReference>
<protein>
    <submittedName>
        <fullName evidence="5">Dipeptidase</fullName>
    </submittedName>
</protein>
<dbReference type="AlphaFoldDB" id="A0A6L6UD91"/>
<evidence type="ECO:0000313" key="5">
    <source>
        <dbReference type="EMBL" id="MUU78734.1"/>
    </source>
</evidence>
<gene>
    <name evidence="5" type="ORF">GN138_09785</name>
</gene>
<organism evidence="5 6">
    <name type="scientific">Winogradskyella endarachnes</name>
    <dbReference type="NCBI Taxonomy" id="2681965"/>
    <lineage>
        <taxon>Bacteria</taxon>
        <taxon>Pseudomonadati</taxon>
        <taxon>Bacteroidota</taxon>
        <taxon>Flavobacteriia</taxon>
        <taxon>Flavobacteriales</taxon>
        <taxon>Flavobacteriaceae</taxon>
        <taxon>Winogradskyella</taxon>
    </lineage>
</organism>
<evidence type="ECO:0000256" key="3">
    <source>
        <dbReference type="ARBA" id="ARBA00022801"/>
    </source>
</evidence>